<dbReference type="SUPFAM" id="SSF47336">
    <property type="entry name" value="ACP-like"/>
    <property type="match status" value="1"/>
</dbReference>
<dbReference type="Proteomes" id="UP000008385">
    <property type="component" value="Chromosome"/>
</dbReference>
<evidence type="ECO:0000259" key="3">
    <source>
        <dbReference type="PROSITE" id="PS50075"/>
    </source>
</evidence>
<evidence type="ECO:0000256" key="2">
    <source>
        <dbReference type="ARBA" id="ARBA00022553"/>
    </source>
</evidence>
<keyword evidence="1" id="KW-0596">Phosphopantetheine</keyword>
<dbReference type="InterPro" id="IPR009081">
    <property type="entry name" value="PP-bd_ACP"/>
</dbReference>
<reference evidence="5" key="1">
    <citation type="submission" date="2006-01" db="EMBL/GenBank/DDBJ databases">
        <title>Genome of the cyst-dividing bacterium Ramlibacter tataouinensis.</title>
        <authorList>
            <person name="Barakat M."/>
            <person name="Ortet P."/>
            <person name="De Luca G."/>
            <person name="Jourlin-Castelli C."/>
            <person name="Ansaldi M."/>
            <person name="Py B."/>
            <person name="Fichant G."/>
            <person name="Coutinho P."/>
            <person name="Voulhoux R."/>
            <person name="Bastien O."/>
            <person name="Roy S."/>
            <person name="Marechal E."/>
            <person name="Henrissat B."/>
            <person name="Quentin Y."/>
            <person name="Noirot P."/>
            <person name="Filloux A."/>
            <person name="Mejean V."/>
            <person name="DuBow M."/>
            <person name="Barras F."/>
            <person name="Heulin T."/>
        </authorList>
    </citation>
    <scope>NUCLEOTIDE SEQUENCE [LARGE SCALE GENOMIC DNA]</scope>
    <source>
        <strain evidence="5">ATCC BAA-407 / DSM 14655 / LMG 21543 / TTB310</strain>
    </source>
</reference>
<dbReference type="KEGG" id="rta:Rta_04820"/>
<organism evidence="4 5">
    <name type="scientific">Ramlibacter tataouinensis (strain ATCC BAA-407 / DSM 14655 / LMG 21543 / TTB310)</name>
    <dbReference type="NCBI Taxonomy" id="365046"/>
    <lineage>
        <taxon>Bacteria</taxon>
        <taxon>Pseudomonadati</taxon>
        <taxon>Pseudomonadota</taxon>
        <taxon>Betaproteobacteria</taxon>
        <taxon>Burkholderiales</taxon>
        <taxon>Comamonadaceae</taxon>
        <taxon>Ramlibacter</taxon>
    </lineage>
</organism>
<dbReference type="InterPro" id="IPR020806">
    <property type="entry name" value="PKS_PP-bd"/>
</dbReference>
<reference evidence="4 5" key="2">
    <citation type="journal article" date="2011" name="PLoS ONE">
        <title>The Cyst-Dividing Bacterium Ramlibacter tataouinensis TTB310 Genome Reveals a Well-Stocked Toolbox for Adaptation to a Desert Environment.</title>
        <authorList>
            <person name="De Luca G."/>
            <person name="Barakat M."/>
            <person name="Ortet P."/>
            <person name="Fochesato S."/>
            <person name="Jourlin-Castelli C."/>
            <person name="Ansaldi M."/>
            <person name="Py B."/>
            <person name="Fichant G."/>
            <person name="Coutinho P.M."/>
            <person name="Voulhoux R."/>
            <person name="Bastien O."/>
            <person name="Marechal E."/>
            <person name="Henrissat B."/>
            <person name="Quentin Y."/>
            <person name="Noirot P."/>
            <person name="Filloux A."/>
            <person name="Mejean V."/>
            <person name="Dubow M.S."/>
            <person name="Barras F."/>
            <person name="Barbe V."/>
            <person name="Weissenbach J."/>
            <person name="Mihalcescu I."/>
            <person name="Vermeglio A."/>
            <person name="Achouak W."/>
            <person name="Heulin T."/>
        </authorList>
    </citation>
    <scope>NUCLEOTIDE SEQUENCE [LARGE SCALE GENOMIC DNA]</scope>
    <source>
        <strain evidence="5">ATCC BAA-407 / DSM 14655 / LMG 21543 / TTB310</strain>
    </source>
</reference>
<dbReference type="RefSeq" id="WP_013899791.1">
    <property type="nucleotide sequence ID" value="NC_015677.1"/>
</dbReference>
<dbReference type="PROSITE" id="PS50075">
    <property type="entry name" value="CARRIER"/>
    <property type="match status" value="1"/>
</dbReference>
<sequence>MNTEVENDVVDRVSAKPSATDIENWMVSYVSRVLGVDRARIDPGRYFNNNGLDSLTTIVMTEELGRWLGREIDPTLPYDHPSIRRFAAYLAAQGA</sequence>
<dbReference type="Pfam" id="PF00550">
    <property type="entry name" value="PP-binding"/>
    <property type="match status" value="1"/>
</dbReference>
<feature type="domain" description="Carrier" evidence="3">
    <location>
        <begin position="17"/>
        <end position="94"/>
    </location>
</feature>
<dbReference type="eggNOG" id="COG0236">
    <property type="taxonomic scope" value="Bacteria"/>
</dbReference>
<dbReference type="AlphaFoldDB" id="F5XVI2"/>
<dbReference type="GO" id="GO:0031177">
    <property type="term" value="F:phosphopantetheine binding"/>
    <property type="evidence" value="ECO:0007669"/>
    <property type="project" value="InterPro"/>
</dbReference>
<evidence type="ECO:0000313" key="4">
    <source>
        <dbReference type="EMBL" id="AEG91558.1"/>
    </source>
</evidence>
<dbReference type="EMBL" id="CP000245">
    <property type="protein sequence ID" value="AEG91558.1"/>
    <property type="molecule type" value="Genomic_DNA"/>
</dbReference>
<dbReference type="OrthoDB" id="9023404at2"/>
<dbReference type="Gene3D" id="1.10.1200.10">
    <property type="entry name" value="ACP-like"/>
    <property type="match status" value="1"/>
</dbReference>
<gene>
    <name evidence="4" type="ordered locus">Rta_04820</name>
</gene>
<protein>
    <recommendedName>
        <fullName evidence="3">Carrier domain-containing protein</fullName>
    </recommendedName>
</protein>
<accession>F5XVI2</accession>
<evidence type="ECO:0000313" key="5">
    <source>
        <dbReference type="Proteomes" id="UP000008385"/>
    </source>
</evidence>
<keyword evidence="2" id="KW-0597">Phosphoprotein</keyword>
<dbReference type="SMART" id="SM00823">
    <property type="entry name" value="PKS_PP"/>
    <property type="match status" value="1"/>
</dbReference>
<evidence type="ECO:0000256" key="1">
    <source>
        <dbReference type="ARBA" id="ARBA00022450"/>
    </source>
</evidence>
<dbReference type="SMART" id="SM01294">
    <property type="entry name" value="PKS_PP_betabranch"/>
    <property type="match status" value="1"/>
</dbReference>
<dbReference type="HOGENOM" id="CLU_157807_2_1_4"/>
<name>F5XVI2_RAMTT</name>
<keyword evidence="5" id="KW-1185">Reference proteome</keyword>
<dbReference type="STRING" id="365046.Rta_04820"/>
<dbReference type="InterPro" id="IPR036736">
    <property type="entry name" value="ACP-like_sf"/>
</dbReference>
<proteinExistence type="predicted"/>